<dbReference type="Pfam" id="PF05016">
    <property type="entry name" value="ParE_toxin"/>
    <property type="match status" value="1"/>
</dbReference>
<dbReference type="InterPro" id="IPR007712">
    <property type="entry name" value="RelE/ParE_toxin"/>
</dbReference>
<dbReference type="SUPFAM" id="SSF143011">
    <property type="entry name" value="RelE-like"/>
    <property type="match status" value="1"/>
</dbReference>
<reference evidence="2 3" key="1">
    <citation type="submission" date="2017-05" db="EMBL/GenBank/DDBJ databases">
        <title>Acinetobacter populi ANC 5415 (= PBJ7), whole genome shotgun sequencing project.</title>
        <authorList>
            <person name="Nemec A."/>
            <person name="Radolfova-Krizova L."/>
        </authorList>
    </citation>
    <scope>NUCLEOTIDE SEQUENCE [LARGE SCALE GENOMIC DNA]</scope>
    <source>
        <strain evidence="2 3">PBJ7</strain>
    </source>
</reference>
<name>A0A1Z9Z129_9GAMM</name>
<organism evidence="2 3">
    <name type="scientific">Acinetobacter populi</name>
    <dbReference type="NCBI Taxonomy" id="1582270"/>
    <lineage>
        <taxon>Bacteria</taxon>
        <taxon>Pseudomonadati</taxon>
        <taxon>Pseudomonadota</taxon>
        <taxon>Gammaproteobacteria</taxon>
        <taxon>Moraxellales</taxon>
        <taxon>Moraxellaceae</taxon>
        <taxon>Acinetobacter</taxon>
    </lineage>
</organism>
<keyword evidence="1" id="KW-1277">Toxin-antitoxin system</keyword>
<sequence length="99" mass="12016">MNYIVLYSPEAEQDLIEILAYGIERWGEQLAEEMYVKITGQLETLYFFPYRTKARRFNTREKLILDTPYRAIILIDENKKQVFILRILHTSKHIDERYK</sequence>
<evidence type="ECO:0000256" key="1">
    <source>
        <dbReference type="ARBA" id="ARBA00022649"/>
    </source>
</evidence>
<dbReference type="EMBL" id="NEXX01000001">
    <property type="protein sequence ID" value="OUY08191.1"/>
    <property type="molecule type" value="Genomic_DNA"/>
</dbReference>
<protein>
    <recommendedName>
        <fullName evidence="4">Plasmid stabilization protein ParE</fullName>
    </recommendedName>
</protein>
<evidence type="ECO:0000313" key="2">
    <source>
        <dbReference type="EMBL" id="OUY08191.1"/>
    </source>
</evidence>
<dbReference type="AlphaFoldDB" id="A0A1Z9Z129"/>
<evidence type="ECO:0000313" key="3">
    <source>
        <dbReference type="Proteomes" id="UP000196536"/>
    </source>
</evidence>
<dbReference type="OrthoDB" id="9814952at2"/>
<proteinExistence type="predicted"/>
<keyword evidence="3" id="KW-1185">Reference proteome</keyword>
<dbReference type="InterPro" id="IPR035093">
    <property type="entry name" value="RelE/ParE_toxin_dom_sf"/>
</dbReference>
<accession>A0A1Z9Z129</accession>
<dbReference type="RefSeq" id="WP_087618818.1">
    <property type="nucleotide sequence ID" value="NZ_NEXX01000001.1"/>
</dbReference>
<dbReference type="Gene3D" id="3.30.2310.20">
    <property type="entry name" value="RelE-like"/>
    <property type="match status" value="1"/>
</dbReference>
<comment type="caution">
    <text evidence="2">The sequence shown here is derived from an EMBL/GenBank/DDBJ whole genome shotgun (WGS) entry which is preliminary data.</text>
</comment>
<gene>
    <name evidence="2" type="ORF">CAP51_00785</name>
</gene>
<evidence type="ECO:0008006" key="4">
    <source>
        <dbReference type="Google" id="ProtNLM"/>
    </source>
</evidence>
<dbReference type="Proteomes" id="UP000196536">
    <property type="component" value="Unassembled WGS sequence"/>
</dbReference>